<dbReference type="Proteomes" id="UP000030764">
    <property type="component" value="Unassembled WGS sequence"/>
</dbReference>
<organism evidence="2">
    <name type="scientific">Trichuris suis</name>
    <name type="common">pig whipworm</name>
    <dbReference type="NCBI Taxonomy" id="68888"/>
    <lineage>
        <taxon>Eukaryota</taxon>
        <taxon>Metazoa</taxon>
        <taxon>Ecdysozoa</taxon>
        <taxon>Nematoda</taxon>
        <taxon>Enoplea</taxon>
        <taxon>Dorylaimia</taxon>
        <taxon>Trichinellida</taxon>
        <taxon>Trichuridae</taxon>
        <taxon>Trichuris</taxon>
    </lineage>
</organism>
<evidence type="ECO:0000313" key="3">
    <source>
        <dbReference type="Proteomes" id="UP000030764"/>
    </source>
</evidence>
<evidence type="ECO:0000313" key="2">
    <source>
        <dbReference type="EMBL" id="KFD66207.1"/>
    </source>
</evidence>
<dbReference type="Proteomes" id="UP000030758">
    <property type="component" value="Unassembled WGS sequence"/>
</dbReference>
<evidence type="ECO:0000313" key="1">
    <source>
        <dbReference type="EMBL" id="KFD48884.1"/>
    </source>
</evidence>
<sequence length="121" mass="13247">MGMKCERSVVLLNGCTNVTPVYDAFSSFFVAMPSWTYPAPPVCHQLPSAGSKGPDGQPVALMQPQVHWPLKDGHFGDPLYPQVKQQQPVVSAFQGPSASNFSWTIQGRSVDIDLAFKRQVL</sequence>
<reference evidence="2 3" key="1">
    <citation type="journal article" date="2014" name="Nat. Genet.">
        <title>Genome and transcriptome of the porcine whipworm Trichuris suis.</title>
        <authorList>
            <person name="Jex A.R."/>
            <person name="Nejsum P."/>
            <person name="Schwarz E.M."/>
            <person name="Hu L."/>
            <person name="Young N.D."/>
            <person name="Hall R.S."/>
            <person name="Korhonen P.K."/>
            <person name="Liao S."/>
            <person name="Thamsborg S."/>
            <person name="Xia J."/>
            <person name="Xu P."/>
            <person name="Wang S."/>
            <person name="Scheerlinck J.P."/>
            <person name="Hofmann A."/>
            <person name="Sternberg P.W."/>
            <person name="Wang J."/>
            <person name="Gasser R.B."/>
        </authorList>
    </citation>
    <scope>NUCLEOTIDE SEQUENCE [LARGE SCALE GENOMIC DNA]</scope>
    <source>
        <strain evidence="2">DCEP-RM93F</strain>
        <strain evidence="1">DCEP-RM93M</strain>
    </source>
</reference>
<dbReference type="EMBL" id="KL363282">
    <property type="protein sequence ID" value="KFD48884.1"/>
    <property type="molecule type" value="Genomic_DNA"/>
</dbReference>
<accession>A0A085N9R1</accession>
<name>A0A085N9R1_9BILA</name>
<gene>
    <name evidence="1" type="ORF">M513_10247</name>
    <name evidence="2" type="ORF">M514_10247</name>
</gene>
<dbReference type="AlphaFoldDB" id="A0A085N9R1"/>
<dbReference type="EMBL" id="KL367526">
    <property type="protein sequence ID" value="KFD66207.1"/>
    <property type="molecule type" value="Genomic_DNA"/>
</dbReference>
<proteinExistence type="predicted"/>
<keyword evidence="3" id="KW-1185">Reference proteome</keyword>
<protein>
    <submittedName>
        <fullName evidence="2">Uncharacterized protein</fullName>
    </submittedName>
</protein>